<dbReference type="GO" id="GO:0071038">
    <property type="term" value="P:TRAMP-dependent tRNA surveillance pathway"/>
    <property type="evidence" value="ECO:0007669"/>
    <property type="project" value="TreeGrafter"/>
</dbReference>
<dbReference type="InterPro" id="IPR012588">
    <property type="entry name" value="Exosome-assoc_fac_Rrp6_N"/>
</dbReference>
<dbReference type="InterPro" id="IPR045092">
    <property type="entry name" value="Rrp6-like"/>
</dbReference>
<evidence type="ECO:0000256" key="4">
    <source>
        <dbReference type="ARBA" id="ARBA00022801"/>
    </source>
</evidence>
<dbReference type="Gene3D" id="1.10.150.80">
    <property type="entry name" value="HRDC domain"/>
    <property type="match status" value="1"/>
</dbReference>
<dbReference type="RefSeq" id="XP_033603145.1">
    <property type="nucleotide sequence ID" value="XM_033745993.1"/>
</dbReference>
<gene>
    <name evidence="11" type="ORF">EJ05DRAFT_491685</name>
</gene>
<comment type="similarity">
    <text evidence="8">Belongs to the exosome component 10/RRP6 family.</text>
</comment>
<dbReference type="GO" id="GO:0071044">
    <property type="term" value="P:histone mRNA catabolic process"/>
    <property type="evidence" value="ECO:0007669"/>
    <property type="project" value="TreeGrafter"/>
</dbReference>
<dbReference type="GO" id="GO:0005730">
    <property type="term" value="C:nucleolus"/>
    <property type="evidence" value="ECO:0007669"/>
    <property type="project" value="TreeGrafter"/>
</dbReference>
<keyword evidence="7" id="KW-0539">Nucleus</keyword>
<feature type="compositionally biased region" description="Polar residues" evidence="9">
    <location>
        <begin position="738"/>
        <end position="757"/>
    </location>
</feature>
<evidence type="ECO:0000256" key="3">
    <source>
        <dbReference type="ARBA" id="ARBA00022722"/>
    </source>
</evidence>
<keyword evidence="2" id="KW-0698">rRNA processing</keyword>
<keyword evidence="5" id="KW-0271">Exosome</keyword>
<dbReference type="EMBL" id="ML996567">
    <property type="protein sequence ID" value="KAF2760694.1"/>
    <property type="molecule type" value="Genomic_DNA"/>
</dbReference>
<dbReference type="Pfam" id="PF08066">
    <property type="entry name" value="PMC2NT"/>
    <property type="match status" value="1"/>
</dbReference>
<dbReference type="GO" id="GO:0000467">
    <property type="term" value="P:exonucleolytic trimming to generate mature 3'-end of 5.8S rRNA from tricistronic rRNA transcript (SSU-rRNA, 5.8S rRNA, LSU-rRNA)"/>
    <property type="evidence" value="ECO:0007669"/>
    <property type="project" value="InterPro"/>
</dbReference>
<evidence type="ECO:0000313" key="11">
    <source>
        <dbReference type="EMBL" id="KAF2760694.1"/>
    </source>
</evidence>
<evidence type="ECO:0000256" key="6">
    <source>
        <dbReference type="ARBA" id="ARBA00022839"/>
    </source>
</evidence>
<dbReference type="GO" id="GO:0000175">
    <property type="term" value="F:3'-5'-RNA exonuclease activity"/>
    <property type="evidence" value="ECO:0007669"/>
    <property type="project" value="InterPro"/>
</dbReference>
<reference evidence="11" key="1">
    <citation type="journal article" date="2020" name="Stud. Mycol.">
        <title>101 Dothideomycetes genomes: a test case for predicting lifestyles and emergence of pathogens.</title>
        <authorList>
            <person name="Haridas S."/>
            <person name="Albert R."/>
            <person name="Binder M."/>
            <person name="Bloem J."/>
            <person name="Labutti K."/>
            <person name="Salamov A."/>
            <person name="Andreopoulos B."/>
            <person name="Baker S."/>
            <person name="Barry K."/>
            <person name="Bills G."/>
            <person name="Bluhm B."/>
            <person name="Cannon C."/>
            <person name="Castanera R."/>
            <person name="Culley D."/>
            <person name="Daum C."/>
            <person name="Ezra D."/>
            <person name="Gonzalez J."/>
            <person name="Henrissat B."/>
            <person name="Kuo A."/>
            <person name="Liang C."/>
            <person name="Lipzen A."/>
            <person name="Lutzoni F."/>
            <person name="Magnuson J."/>
            <person name="Mondo S."/>
            <person name="Nolan M."/>
            <person name="Ohm R."/>
            <person name="Pangilinan J."/>
            <person name="Park H.-J."/>
            <person name="Ramirez L."/>
            <person name="Alfaro M."/>
            <person name="Sun H."/>
            <person name="Tritt A."/>
            <person name="Yoshinaga Y."/>
            <person name="Zwiers L.-H."/>
            <person name="Turgeon B."/>
            <person name="Goodwin S."/>
            <person name="Spatafora J."/>
            <person name="Crous P."/>
            <person name="Grigoriev I."/>
        </authorList>
    </citation>
    <scope>NUCLEOTIDE SEQUENCE</scope>
    <source>
        <strain evidence="11">CBS 121739</strain>
    </source>
</reference>
<dbReference type="AlphaFoldDB" id="A0A6A6WF86"/>
<dbReference type="SUPFAM" id="SSF53098">
    <property type="entry name" value="Ribonuclease H-like"/>
    <property type="match status" value="1"/>
</dbReference>
<dbReference type="Pfam" id="PF01612">
    <property type="entry name" value="DNA_pol_A_exo1"/>
    <property type="match status" value="1"/>
</dbReference>
<dbReference type="PROSITE" id="PS50967">
    <property type="entry name" value="HRDC"/>
    <property type="match status" value="1"/>
</dbReference>
<dbReference type="SUPFAM" id="SSF47819">
    <property type="entry name" value="HRDC-like"/>
    <property type="match status" value="1"/>
</dbReference>
<dbReference type="InterPro" id="IPR010997">
    <property type="entry name" value="HRDC-like_sf"/>
</dbReference>
<dbReference type="InterPro" id="IPR002562">
    <property type="entry name" value="3'-5'_exonuclease_dom"/>
</dbReference>
<dbReference type="GO" id="GO:0071040">
    <property type="term" value="P:nuclear polyadenylation-dependent antisense transcript catabolic process"/>
    <property type="evidence" value="ECO:0007669"/>
    <property type="project" value="TreeGrafter"/>
</dbReference>
<evidence type="ECO:0000256" key="9">
    <source>
        <dbReference type="SAM" id="MobiDB-lite"/>
    </source>
</evidence>
<dbReference type="GO" id="GO:0003727">
    <property type="term" value="F:single-stranded RNA binding"/>
    <property type="evidence" value="ECO:0007669"/>
    <property type="project" value="TreeGrafter"/>
</dbReference>
<sequence>MDSSASFGDLQTSISQALVSTTRAANRLNSEDLAFHRSLDRSLSERLDTQNARLLEIAQRLLGSAISGEAVGPTFPDGKEDLEHKWKSVVDVIDSLLERADTSLDEYTGVVKRVDDTGPNNVADSAASKRRGAKLFRLQELAKPQLAFKHLPQNNPSGPWKPLLTKKPHAKQLLQQSLSIAESQWGIEQYQHPYRTEIDQYTFPESVYTKAEPVPYLPYEETTATWVDTTEGLASMLEELKGAKEIAIDIEHHEHRTFSGLLSLMQISTRDKDWIVDTLKPWRRDLECLNEVFTDPSIVKVLHGAYMDVIWLQRDLGLYLVGLFDTHWAAKALGYDGGSLAFLLQKFVGFEAQKQYATADWRIRPLPKELFDYARSDTHFLLYIYDHMRNELIDRSNFDHPDKNKVQQVLEKSKETALQTYSQHVYDPNGRGQGGWLGLLMRTPAEFSKEQFAVFKAVHQWRDHVARQEDEGLNYLMSNHALFSIAREMPKEPSELLSLATPVTAVLRSRVDELLAVITKARIEGENGPEMIEALNNHRAKRQAALSATVPIIQSAPQFAEFSSAPPTLRDSGSMRSTKSSFWGNFLSSLWPQRRMSSTLAPSQDLTLAVPLPPLTAEIFADGTSAAETTKQKPELKFIRKEDRPNVDDDDEIFVIRELGQRKRKADEDPSTGLHDIPGDDAIALEEGMEKRNLRREQKAEAKRQKKMAKRALNADGKPLNKGVPEDMDAAPEPQSYDYENSPSVLKSQQESRTISGAKSKPTKGFDPFKKAMDAPKGLARARKPEEGRSKTFRN</sequence>
<dbReference type="PANTHER" id="PTHR12124">
    <property type="entry name" value="POLYMYOSITIS/SCLERODERMA AUTOANTIGEN-RELATED"/>
    <property type="match status" value="1"/>
</dbReference>
<dbReference type="Pfam" id="PF00570">
    <property type="entry name" value="HRDC"/>
    <property type="match status" value="1"/>
</dbReference>
<dbReference type="OrthoDB" id="2250022at2759"/>
<dbReference type="GeneID" id="54487047"/>
<evidence type="ECO:0000256" key="5">
    <source>
        <dbReference type="ARBA" id="ARBA00022835"/>
    </source>
</evidence>
<evidence type="ECO:0000256" key="2">
    <source>
        <dbReference type="ARBA" id="ARBA00022552"/>
    </source>
</evidence>
<dbReference type="GO" id="GO:0071035">
    <property type="term" value="P:nuclear polyadenylation-dependent rRNA catabolic process"/>
    <property type="evidence" value="ECO:0007669"/>
    <property type="project" value="TreeGrafter"/>
</dbReference>
<dbReference type="CDD" id="cd06147">
    <property type="entry name" value="Rrp6p_like_exo"/>
    <property type="match status" value="1"/>
</dbReference>
<protein>
    <submittedName>
        <fullName evidence="11">Exosome complex exonuclease-like protein Rrp6</fullName>
    </submittedName>
</protein>
<dbReference type="GO" id="GO:0071036">
    <property type="term" value="P:nuclear polyadenylation-dependent snoRNA catabolic process"/>
    <property type="evidence" value="ECO:0007669"/>
    <property type="project" value="TreeGrafter"/>
</dbReference>
<dbReference type="FunFam" id="3.30.420.10:FF:000059">
    <property type="entry name" value="Exosome complex exonuclease Rrp6"/>
    <property type="match status" value="1"/>
</dbReference>
<organism evidence="11 12">
    <name type="scientific">Pseudovirgaria hyperparasitica</name>
    <dbReference type="NCBI Taxonomy" id="470096"/>
    <lineage>
        <taxon>Eukaryota</taxon>
        <taxon>Fungi</taxon>
        <taxon>Dikarya</taxon>
        <taxon>Ascomycota</taxon>
        <taxon>Pezizomycotina</taxon>
        <taxon>Dothideomycetes</taxon>
        <taxon>Dothideomycetes incertae sedis</taxon>
        <taxon>Acrospermales</taxon>
        <taxon>Acrospermaceae</taxon>
        <taxon>Pseudovirgaria</taxon>
    </lineage>
</organism>
<dbReference type="InterPro" id="IPR002121">
    <property type="entry name" value="HRDC_dom"/>
</dbReference>
<dbReference type="Proteomes" id="UP000799437">
    <property type="component" value="Unassembled WGS sequence"/>
</dbReference>
<dbReference type="GO" id="GO:0000176">
    <property type="term" value="C:nuclear exosome (RNase complex)"/>
    <property type="evidence" value="ECO:0007669"/>
    <property type="project" value="InterPro"/>
</dbReference>
<keyword evidence="12" id="KW-1185">Reference proteome</keyword>
<dbReference type="GO" id="GO:0071039">
    <property type="term" value="P:nuclear polyadenylation-dependent CUT catabolic process"/>
    <property type="evidence" value="ECO:0007669"/>
    <property type="project" value="TreeGrafter"/>
</dbReference>
<name>A0A6A6WF86_9PEZI</name>
<dbReference type="InterPro" id="IPR049559">
    <property type="entry name" value="Rrp6p-like_exo"/>
</dbReference>
<comment type="subcellular location">
    <subcellularLocation>
        <location evidence="1">Nucleus</location>
    </subcellularLocation>
</comment>
<dbReference type="InterPro" id="IPR012337">
    <property type="entry name" value="RNaseH-like_sf"/>
</dbReference>
<dbReference type="PANTHER" id="PTHR12124:SF47">
    <property type="entry name" value="EXOSOME COMPONENT 10"/>
    <property type="match status" value="1"/>
</dbReference>
<accession>A0A6A6WF86</accession>
<feature type="domain" description="HRDC" evidence="10">
    <location>
        <begin position="448"/>
        <end position="528"/>
    </location>
</feature>
<dbReference type="SMART" id="SM00341">
    <property type="entry name" value="HRDC"/>
    <property type="match status" value="1"/>
</dbReference>
<evidence type="ECO:0000313" key="12">
    <source>
        <dbReference type="Proteomes" id="UP000799437"/>
    </source>
</evidence>
<evidence type="ECO:0000256" key="1">
    <source>
        <dbReference type="ARBA" id="ARBA00004123"/>
    </source>
</evidence>
<proteinExistence type="inferred from homology"/>
<dbReference type="InterPro" id="IPR044876">
    <property type="entry name" value="HRDC_dom_sf"/>
</dbReference>
<evidence type="ECO:0000256" key="8">
    <source>
        <dbReference type="ARBA" id="ARBA00043957"/>
    </source>
</evidence>
<dbReference type="FunFam" id="1.10.150.80:FF:000001">
    <property type="entry name" value="Putative exosome component 10"/>
    <property type="match status" value="1"/>
</dbReference>
<feature type="compositionally biased region" description="Basic and acidic residues" evidence="9">
    <location>
        <begin position="688"/>
        <end position="703"/>
    </location>
</feature>
<keyword evidence="6 11" id="KW-0269">Exonuclease</keyword>
<dbReference type="GO" id="GO:0000166">
    <property type="term" value="F:nucleotide binding"/>
    <property type="evidence" value="ECO:0007669"/>
    <property type="project" value="InterPro"/>
</dbReference>
<feature type="compositionally biased region" description="Basic and acidic residues" evidence="9">
    <location>
        <begin position="783"/>
        <end position="795"/>
    </location>
</feature>
<dbReference type="SMART" id="SM00474">
    <property type="entry name" value="35EXOc"/>
    <property type="match status" value="1"/>
</dbReference>
<evidence type="ECO:0000256" key="7">
    <source>
        <dbReference type="ARBA" id="ARBA00023242"/>
    </source>
</evidence>
<dbReference type="Gene3D" id="3.30.420.10">
    <property type="entry name" value="Ribonuclease H-like superfamily/Ribonuclease H"/>
    <property type="match status" value="1"/>
</dbReference>
<keyword evidence="4" id="KW-0378">Hydrolase</keyword>
<feature type="region of interest" description="Disordered" evidence="9">
    <location>
        <begin position="661"/>
        <end position="795"/>
    </location>
</feature>
<dbReference type="GO" id="GO:0071037">
    <property type="term" value="P:nuclear polyadenylation-dependent snRNA catabolic process"/>
    <property type="evidence" value="ECO:0007669"/>
    <property type="project" value="TreeGrafter"/>
</dbReference>
<keyword evidence="3" id="KW-0540">Nuclease</keyword>
<dbReference type="InterPro" id="IPR036397">
    <property type="entry name" value="RNaseH_sf"/>
</dbReference>
<evidence type="ECO:0000259" key="10">
    <source>
        <dbReference type="PROSITE" id="PS50967"/>
    </source>
</evidence>
<dbReference type="GO" id="GO:0071051">
    <property type="term" value="P:poly(A)-dependent snoRNA 3'-end processing"/>
    <property type="evidence" value="ECO:0007669"/>
    <property type="project" value="TreeGrafter"/>
</dbReference>